<dbReference type="HOGENOM" id="CLU_000288_7_18_1"/>
<dbReference type="Proteomes" id="UP000054248">
    <property type="component" value="Unassembled WGS sequence"/>
</dbReference>
<dbReference type="Pfam" id="PF00069">
    <property type="entry name" value="Pkinase"/>
    <property type="match status" value="1"/>
</dbReference>
<dbReference type="Gene3D" id="1.10.510.10">
    <property type="entry name" value="Transferase(Phosphotransferase) domain 1"/>
    <property type="match status" value="1"/>
</dbReference>
<gene>
    <name evidence="2" type="ORF">M407DRAFT_236181</name>
</gene>
<organism evidence="2 3">
    <name type="scientific">Tulasnella calospora MUT 4182</name>
    <dbReference type="NCBI Taxonomy" id="1051891"/>
    <lineage>
        <taxon>Eukaryota</taxon>
        <taxon>Fungi</taxon>
        <taxon>Dikarya</taxon>
        <taxon>Basidiomycota</taxon>
        <taxon>Agaricomycotina</taxon>
        <taxon>Agaricomycetes</taxon>
        <taxon>Cantharellales</taxon>
        <taxon>Tulasnellaceae</taxon>
        <taxon>Tulasnella</taxon>
    </lineage>
</organism>
<evidence type="ECO:0000259" key="1">
    <source>
        <dbReference type="PROSITE" id="PS50011"/>
    </source>
</evidence>
<dbReference type="STRING" id="1051891.A0A0C3QHD6"/>
<reference evidence="2 3" key="1">
    <citation type="submission" date="2014-04" db="EMBL/GenBank/DDBJ databases">
        <authorList>
            <consortium name="DOE Joint Genome Institute"/>
            <person name="Kuo A."/>
            <person name="Girlanda M."/>
            <person name="Perotto S."/>
            <person name="Kohler A."/>
            <person name="Nagy L.G."/>
            <person name="Floudas D."/>
            <person name="Copeland A."/>
            <person name="Barry K.W."/>
            <person name="Cichocki N."/>
            <person name="Veneault-Fourrey C."/>
            <person name="LaButti K."/>
            <person name="Lindquist E.A."/>
            <person name="Lipzen A."/>
            <person name="Lundell T."/>
            <person name="Morin E."/>
            <person name="Murat C."/>
            <person name="Sun H."/>
            <person name="Tunlid A."/>
            <person name="Henrissat B."/>
            <person name="Grigoriev I.V."/>
            <person name="Hibbett D.S."/>
            <person name="Martin F."/>
            <person name="Nordberg H.P."/>
            <person name="Cantor M.N."/>
            <person name="Hua S.X."/>
        </authorList>
    </citation>
    <scope>NUCLEOTIDE SEQUENCE [LARGE SCALE GENOMIC DNA]</scope>
    <source>
        <strain evidence="2 3">MUT 4182</strain>
    </source>
</reference>
<evidence type="ECO:0000313" key="2">
    <source>
        <dbReference type="EMBL" id="KIO25946.1"/>
    </source>
</evidence>
<dbReference type="PANTHER" id="PTHR23257:SF959">
    <property type="entry name" value="BAH DOMAIN-CONTAINING PROTEIN"/>
    <property type="match status" value="1"/>
</dbReference>
<dbReference type="PROSITE" id="PS00108">
    <property type="entry name" value="PROTEIN_KINASE_ST"/>
    <property type="match status" value="1"/>
</dbReference>
<dbReference type="InterPro" id="IPR050167">
    <property type="entry name" value="Ser_Thr_protein_kinase"/>
</dbReference>
<dbReference type="PROSITE" id="PS50011">
    <property type="entry name" value="PROTEIN_KINASE_DOM"/>
    <property type="match status" value="1"/>
</dbReference>
<evidence type="ECO:0000313" key="3">
    <source>
        <dbReference type="Proteomes" id="UP000054248"/>
    </source>
</evidence>
<dbReference type="SUPFAM" id="SSF56112">
    <property type="entry name" value="Protein kinase-like (PK-like)"/>
    <property type="match status" value="1"/>
</dbReference>
<dbReference type="InterPro" id="IPR008271">
    <property type="entry name" value="Ser/Thr_kinase_AS"/>
</dbReference>
<protein>
    <recommendedName>
        <fullName evidence="1">Protein kinase domain-containing protein</fullName>
    </recommendedName>
</protein>
<name>A0A0C3QHD6_9AGAM</name>
<dbReference type="PANTHER" id="PTHR23257">
    <property type="entry name" value="SERINE-THREONINE PROTEIN KINASE"/>
    <property type="match status" value="1"/>
</dbReference>
<dbReference type="AlphaFoldDB" id="A0A0C3QHD6"/>
<keyword evidence="3" id="KW-1185">Reference proteome</keyword>
<dbReference type="GO" id="GO:0005524">
    <property type="term" value="F:ATP binding"/>
    <property type="evidence" value="ECO:0007669"/>
    <property type="project" value="InterPro"/>
</dbReference>
<accession>A0A0C3QHD6</accession>
<sequence length="214" mass="23922">MTWRTLRHPHILEFLGTFKRGEYLYFVSPFINNGTLIEHVAGHPEVNRIKLLYQAADAVSYLHQHMIVHGDIKGSNILIGDNGHSLLCDFGLTKMTHSRTSTALRGAGTVRWQSPELWDDEPKSLSSDVYAFGMTIAEVLTDDVPFAHLKSNPSVILAVMGKNTRPFKAPLQSSTGISYQNAWEVAEACWSKQPEDRISMLVAFQRLLADPSLS</sequence>
<dbReference type="EMBL" id="KN823032">
    <property type="protein sequence ID" value="KIO25946.1"/>
    <property type="molecule type" value="Genomic_DNA"/>
</dbReference>
<dbReference type="OrthoDB" id="10261027at2759"/>
<dbReference type="SMART" id="SM00220">
    <property type="entry name" value="S_TKc"/>
    <property type="match status" value="1"/>
</dbReference>
<proteinExistence type="predicted"/>
<reference evidence="3" key="2">
    <citation type="submission" date="2015-01" db="EMBL/GenBank/DDBJ databases">
        <title>Evolutionary Origins and Diversification of the Mycorrhizal Mutualists.</title>
        <authorList>
            <consortium name="DOE Joint Genome Institute"/>
            <consortium name="Mycorrhizal Genomics Consortium"/>
            <person name="Kohler A."/>
            <person name="Kuo A."/>
            <person name="Nagy L.G."/>
            <person name="Floudas D."/>
            <person name="Copeland A."/>
            <person name="Barry K.W."/>
            <person name="Cichocki N."/>
            <person name="Veneault-Fourrey C."/>
            <person name="LaButti K."/>
            <person name="Lindquist E.A."/>
            <person name="Lipzen A."/>
            <person name="Lundell T."/>
            <person name="Morin E."/>
            <person name="Murat C."/>
            <person name="Riley R."/>
            <person name="Ohm R."/>
            <person name="Sun H."/>
            <person name="Tunlid A."/>
            <person name="Henrissat B."/>
            <person name="Grigoriev I.V."/>
            <person name="Hibbett D.S."/>
            <person name="Martin F."/>
        </authorList>
    </citation>
    <scope>NUCLEOTIDE SEQUENCE [LARGE SCALE GENOMIC DNA]</scope>
    <source>
        <strain evidence="3">MUT 4182</strain>
    </source>
</reference>
<dbReference type="InterPro" id="IPR000719">
    <property type="entry name" value="Prot_kinase_dom"/>
</dbReference>
<dbReference type="GO" id="GO:0004672">
    <property type="term" value="F:protein kinase activity"/>
    <property type="evidence" value="ECO:0007669"/>
    <property type="project" value="InterPro"/>
</dbReference>
<feature type="domain" description="Protein kinase" evidence="1">
    <location>
        <begin position="1"/>
        <end position="213"/>
    </location>
</feature>
<dbReference type="InterPro" id="IPR011009">
    <property type="entry name" value="Kinase-like_dom_sf"/>
</dbReference>